<dbReference type="InterPro" id="IPR016181">
    <property type="entry name" value="Acyl_CoA_acyltransferase"/>
</dbReference>
<dbReference type="RefSeq" id="WP_068626212.1">
    <property type="nucleotide sequence ID" value="NZ_JBIVFZ010000002.1"/>
</dbReference>
<evidence type="ECO:0000259" key="1">
    <source>
        <dbReference type="PROSITE" id="PS51186"/>
    </source>
</evidence>
<proteinExistence type="predicted"/>
<feature type="domain" description="N-acetyltransferase" evidence="1">
    <location>
        <begin position="3"/>
        <end position="189"/>
    </location>
</feature>
<dbReference type="EMBL" id="MAQA01000033">
    <property type="protein sequence ID" value="OCI30585.1"/>
    <property type="molecule type" value="Genomic_DNA"/>
</dbReference>
<organism evidence="2 3">
    <name type="scientific">Oerskovia enterophila</name>
    <dbReference type="NCBI Taxonomy" id="43678"/>
    <lineage>
        <taxon>Bacteria</taxon>
        <taxon>Bacillati</taxon>
        <taxon>Actinomycetota</taxon>
        <taxon>Actinomycetes</taxon>
        <taxon>Micrococcales</taxon>
        <taxon>Cellulomonadaceae</taxon>
        <taxon>Oerskovia</taxon>
    </lineage>
</organism>
<dbReference type="Proteomes" id="UP000093412">
    <property type="component" value="Unassembled WGS sequence"/>
</dbReference>
<dbReference type="PANTHER" id="PTHR42791">
    <property type="entry name" value="GNAT FAMILY ACETYLTRANSFERASE"/>
    <property type="match status" value="1"/>
</dbReference>
<dbReference type="Pfam" id="PF00583">
    <property type="entry name" value="Acetyltransf_1"/>
    <property type="match status" value="1"/>
</dbReference>
<dbReference type="SUPFAM" id="SSF55729">
    <property type="entry name" value="Acyl-CoA N-acyltransferases (Nat)"/>
    <property type="match status" value="1"/>
</dbReference>
<comment type="caution">
    <text evidence="2">The sequence shown here is derived from an EMBL/GenBank/DDBJ whole genome shotgun (WGS) entry which is preliminary data.</text>
</comment>
<dbReference type="PANTHER" id="PTHR42791:SF1">
    <property type="entry name" value="N-ACETYLTRANSFERASE DOMAIN-CONTAINING PROTEIN"/>
    <property type="match status" value="1"/>
</dbReference>
<evidence type="ECO:0000313" key="3">
    <source>
        <dbReference type="Proteomes" id="UP000093412"/>
    </source>
</evidence>
<reference evidence="2 3" key="1">
    <citation type="submission" date="2016-06" db="EMBL/GenBank/DDBJ databases">
        <title>Genome sequence of Oerskovia enterophila DSM 43852.</title>
        <authorList>
            <person name="Poehlein A."/>
            <person name="Jag V."/>
            <person name="Bengelsdorf F.R."/>
            <person name="Daniel R."/>
            <person name="Duerre P."/>
        </authorList>
    </citation>
    <scope>NUCLEOTIDE SEQUENCE [LARGE SCALE GENOMIC DNA]</scope>
    <source>
        <strain evidence="2 3">DSM 43852</strain>
    </source>
</reference>
<dbReference type="CDD" id="cd04301">
    <property type="entry name" value="NAT_SF"/>
    <property type="match status" value="1"/>
</dbReference>
<sequence length="192" mass="20637">MNHSIRTATSHDLPAAARTLSVAFADYPWTRWTIPDDDYAHRLEELQSLYLSHAIEHGLVLVDAHGRGAVAVLPSSAPPLADDLQRQVRELHGDRLEALLAADLPAHPMPSWELATLGVRPEARGAGLGSALVDAVVAEVGRLDPGCTIALETSDDRNVRLYEGRGFFVTAHTSTADGPAVHSMQRTLPATS</sequence>
<protein>
    <submittedName>
        <fullName evidence="2">Acetyltransferase (GNAT) family protein</fullName>
    </submittedName>
</protein>
<name>A0ABX2Y9K3_9CELL</name>
<dbReference type="PROSITE" id="PS51186">
    <property type="entry name" value="GNAT"/>
    <property type="match status" value="1"/>
</dbReference>
<dbReference type="InterPro" id="IPR052523">
    <property type="entry name" value="Trichothecene_AcTrans"/>
</dbReference>
<keyword evidence="3" id="KW-1185">Reference proteome</keyword>
<dbReference type="Gene3D" id="3.40.630.30">
    <property type="match status" value="1"/>
</dbReference>
<accession>A0ABX2Y9K3</accession>
<gene>
    <name evidence="2" type="ORF">OERS_27480</name>
</gene>
<dbReference type="InterPro" id="IPR000182">
    <property type="entry name" value="GNAT_dom"/>
</dbReference>
<evidence type="ECO:0000313" key="2">
    <source>
        <dbReference type="EMBL" id="OCI30585.1"/>
    </source>
</evidence>